<evidence type="ECO:0000259" key="3">
    <source>
        <dbReference type="Pfam" id="PF07484"/>
    </source>
</evidence>
<dbReference type="Proteomes" id="UP000663868">
    <property type="component" value="Unassembled WGS sequence"/>
</dbReference>
<comment type="caution">
    <text evidence="4">The sequence shown here is derived from an EMBL/GenBank/DDBJ whole genome shotgun (WGS) entry which is preliminary data.</text>
</comment>
<proteinExistence type="predicted"/>
<keyword evidence="2" id="KW-1133">Transmembrane helix</keyword>
<feature type="domain" description="Phage tail collar" evidence="3">
    <location>
        <begin position="109"/>
        <end position="171"/>
    </location>
</feature>
<dbReference type="Pfam" id="PF07484">
    <property type="entry name" value="Collar"/>
    <property type="match status" value="1"/>
</dbReference>
<feature type="region of interest" description="Disordered" evidence="1">
    <location>
        <begin position="226"/>
        <end position="292"/>
    </location>
</feature>
<evidence type="ECO:0000313" key="4">
    <source>
        <dbReference type="EMBL" id="CAF1019603.1"/>
    </source>
</evidence>
<protein>
    <recommendedName>
        <fullName evidence="3">Phage tail collar domain-containing protein</fullName>
    </recommendedName>
</protein>
<evidence type="ECO:0000256" key="2">
    <source>
        <dbReference type="SAM" id="Phobius"/>
    </source>
</evidence>
<dbReference type="InterPro" id="IPR011083">
    <property type="entry name" value="Phage_tail_collar_dom"/>
</dbReference>
<feature type="compositionally biased region" description="Gly residues" evidence="1">
    <location>
        <begin position="226"/>
        <end position="236"/>
    </location>
</feature>
<keyword evidence="2" id="KW-0812">Transmembrane</keyword>
<dbReference type="EMBL" id="CAJOBB010001908">
    <property type="protein sequence ID" value="CAF3917823.1"/>
    <property type="molecule type" value="Genomic_DNA"/>
</dbReference>
<organism evidence="4 6">
    <name type="scientific">Adineta steineri</name>
    <dbReference type="NCBI Taxonomy" id="433720"/>
    <lineage>
        <taxon>Eukaryota</taxon>
        <taxon>Metazoa</taxon>
        <taxon>Spiralia</taxon>
        <taxon>Gnathifera</taxon>
        <taxon>Rotifera</taxon>
        <taxon>Eurotatoria</taxon>
        <taxon>Bdelloidea</taxon>
        <taxon>Adinetida</taxon>
        <taxon>Adinetidae</taxon>
        <taxon>Adineta</taxon>
    </lineage>
</organism>
<keyword evidence="2" id="KW-0472">Membrane</keyword>
<dbReference type="Gene3D" id="3.90.1340.10">
    <property type="entry name" value="Phage tail collar domain"/>
    <property type="match status" value="1"/>
</dbReference>
<dbReference type="AlphaFoldDB" id="A0A814IBP9"/>
<accession>A0A814IBP9</accession>
<evidence type="ECO:0000313" key="5">
    <source>
        <dbReference type="EMBL" id="CAF3917823.1"/>
    </source>
</evidence>
<dbReference type="SUPFAM" id="SSF88874">
    <property type="entry name" value="Receptor-binding domain of short tail fibre protein gp12"/>
    <property type="match status" value="1"/>
</dbReference>
<gene>
    <name evidence="4" type="ORF">IZO911_LOCUS18646</name>
    <name evidence="5" type="ORF">KXQ929_LOCUS23723</name>
</gene>
<name>A0A814IBP9_9BILA</name>
<evidence type="ECO:0000313" key="6">
    <source>
        <dbReference type="Proteomes" id="UP000663860"/>
    </source>
</evidence>
<dbReference type="EMBL" id="CAJNOE010000181">
    <property type="protein sequence ID" value="CAF1019603.1"/>
    <property type="molecule type" value="Genomic_DNA"/>
</dbReference>
<evidence type="ECO:0000256" key="1">
    <source>
        <dbReference type="SAM" id="MobiDB-lite"/>
    </source>
</evidence>
<sequence length="306" mass="32794">MVVRYTQNPRLSEWDMPEHDEFQNRNIICRSAADVSIDADRSESSDLETKKPKSTCKCANYCESNMSPFLKGIIVGVAMNILSLIVVLLLWLVPRHYAGIVVTNELPPGTILLYSGNLTILNGSTFRWLLCDGSEVSRTIYQDLFEAIGVTYGSGNGNDTFNIPDFRSRFPLGSNSTYSNSLVAGGTSLHFMSIAELPIHSHTQGSLQTLYSGVHTHAIVDPGHNHGGSTGAGPFSGGSFSMNNGGGAGNDGGAHSHSIPAGATGVTMQSDGNHNHTIQGSTDTEGSSQAMDKMPPYQTVHYIIRA</sequence>
<feature type="compositionally biased region" description="Polar residues" evidence="1">
    <location>
        <begin position="266"/>
        <end position="290"/>
    </location>
</feature>
<reference evidence="4" key="1">
    <citation type="submission" date="2021-02" db="EMBL/GenBank/DDBJ databases">
        <authorList>
            <person name="Nowell W R."/>
        </authorList>
    </citation>
    <scope>NUCLEOTIDE SEQUENCE</scope>
</reference>
<dbReference type="InterPro" id="IPR037053">
    <property type="entry name" value="Phage_tail_collar_dom_sf"/>
</dbReference>
<dbReference type="Proteomes" id="UP000663860">
    <property type="component" value="Unassembled WGS sequence"/>
</dbReference>
<feature type="transmembrane region" description="Helical" evidence="2">
    <location>
        <begin position="73"/>
        <end position="93"/>
    </location>
</feature>